<proteinExistence type="predicted"/>
<dbReference type="Proteomes" id="UP001500518">
    <property type="component" value="Unassembled WGS sequence"/>
</dbReference>
<keyword evidence="4" id="KW-1185">Reference proteome</keyword>
<dbReference type="EMBL" id="BAABHV010000036">
    <property type="protein sequence ID" value="GAA5063673.1"/>
    <property type="molecule type" value="Genomic_DNA"/>
</dbReference>
<evidence type="ECO:0000256" key="2">
    <source>
        <dbReference type="SAM" id="SignalP"/>
    </source>
</evidence>
<organism evidence="3 4">
    <name type="scientific">Erythrobacter westpacificensis</name>
    <dbReference type="NCBI Taxonomy" id="1055231"/>
    <lineage>
        <taxon>Bacteria</taxon>
        <taxon>Pseudomonadati</taxon>
        <taxon>Pseudomonadota</taxon>
        <taxon>Alphaproteobacteria</taxon>
        <taxon>Sphingomonadales</taxon>
        <taxon>Erythrobacteraceae</taxon>
        <taxon>Erythrobacter/Porphyrobacter group</taxon>
        <taxon>Erythrobacter</taxon>
    </lineage>
</organism>
<feature type="signal peptide" evidence="2">
    <location>
        <begin position="1"/>
        <end position="27"/>
    </location>
</feature>
<sequence length="134" mass="14477">MLMKPIHLAFAGALAGASVLSAPPAFADDNTWACEVVLCLSNPGGPTQYSACVPPITKLWRTLAFGGGFPTCTGSGIRDTDYDKADDGRPARLTVEWTDGRRQTFYQGRTSSRPTPTIPGRPPEWKVPRNVDLQ</sequence>
<protein>
    <submittedName>
        <fullName evidence="3">Uncharacterized protein</fullName>
    </submittedName>
</protein>
<keyword evidence="2" id="KW-0732">Signal</keyword>
<comment type="caution">
    <text evidence="3">The sequence shown here is derived from an EMBL/GenBank/DDBJ whole genome shotgun (WGS) entry which is preliminary data.</text>
</comment>
<reference evidence="4" key="1">
    <citation type="journal article" date="2019" name="Int. J. Syst. Evol. Microbiol.">
        <title>The Global Catalogue of Microorganisms (GCM) 10K type strain sequencing project: providing services to taxonomists for standard genome sequencing and annotation.</title>
        <authorList>
            <consortium name="The Broad Institute Genomics Platform"/>
            <consortium name="The Broad Institute Genome Sequencing Center for Infectious Disease"/>
            <person name="Wu L."/>
            <person name="Ma J."/>
        </authorList>
    </citation>
    <scope>NUCLEOTIDE SEQUENCE [LARGE SCALE GENOMIC DNA]</scope>
    <source>
        <strain evidence="4">JCM 18014</strain>
    </source>
</reference>
<feature type="region of interest" description="Disordered" evidence="1">
    <location>
        <begin position="103"/>
        <end position="134"/>
    </location>
</feature>
<feature type="compositionally biased region" description="Polar residues" evidence="1">
    <location>
        <begin position="104"/>
        <end position="115"/>
    </location>
</feature>
<feature type="chain" id="PRO_5046848454" evidence="2">
    <location>
        <begin position="28"/>
        <end position="134"/>
    </location>
</feature>
<accession>A0ABP9KTA7</accession>
<evidence type="ECO:0000313" key="3">
    <source>
        <dbReference type="EMBL" id="GAA5063673.1"/>
    </source>
</evidence>
<evidence type="ECO:0000256" key="1">
    <source>
        <dbReference type="SAM" id="MobiDB-lite"/>
    </source>
</evidence>
<feature type="compositionally biased region" description="Basic and acidic residues" evidence="1">
    <location>
        <begin position="123"/>
        <end position="134"/>
    </location>
</feature>
<gene>
    <name evidence="3" type="ORF">GCM10023208_34890</name>
</gene>
<evidence type="ECO:0000313" key="4">
    <source>
        <dbReference type="Proteomes" id="UP001500518"/>
    </source>
</evidence>
<name>A0ABP9KTA7_9SPHN</name>